<proteinExistence type="predicted"/>
<evidence type="ECO:0000313" key="1">
    <source>
        <dbReference type="EMBL" id="GAI38250.1"/>
    </source>
</evidence>
<name>X1PGU7_9ZZZZ</name>
<dbReference type="EMBL" id="BARV01024888">
    <property type="protein sequence ID" value="GAI38250.1"/>
    <property type="molecule type" value="Genomic_DNA"/>
</dbReference>
<dbReference type="AlphaFoldDB" id="X1PGU7"/>
<organism evidence="1">
    <name type="scientific">marine sediment metagenome</name>
    <dbReference type="NCBI Taxonomy" id="412755"/>
    <lineage>
        <taxon>unclassified sequences</taxon>
        <taxon>metagenomes</taxon>
        <taxon>ecological metagenomes</taxon>
    </lineage>
</organism>
<accession>X1PGU7</accession>
<reference evidence="1" key="1">
    <citation type="journal article" date="2014" name="Front. Microbiol.">
        <title>High frequency of phylogenetically diverse reductive dehalogenase-homologous genes in deep subseafloor sedimentary metagenomes.</title>
        <authorList>
            <person name="Kawai M."/>
            <person name="Futagami T."/>
            <person name="Toyoda A."/>
            <person name="Takaki Y."/>
            <person name="Nishi S."/>
            <person name="Hori S."/>
            <person name="Arai W."/>
            <person name="Tsubouchi T."/>
            <person name="Morono Y."/>
            <person name="Uchiyama I."/>
            <person name="Ito T."/>
            <person name="Fujiyama A."/>
            <person name="Inagaki F."/>
            <person name="Takami H."/>
        </authorList>
    </citation>
    <scope>NUCLEOTIDE SEQUENCE</scope>
    <source>
        <strain evidence="1">Expedition CK06-06</strain>
    </source>
</reference>
<gene>
    <name evidence="1" type="ORF">S06H3_40529</name>
</gene>
<protein>
    <submittedName>
        <fullName evidence="1">Uncharacterized protein</fullName>
    </submittedName>
</protein>
<sequence>SDQNIKQKQVYVIRIYTHIGKNKFYFYYLRNFKFFKINS</sequence>
<comment type="caution">
    <text evidence="1">The sequence shown here is derived from an EMBL/GenBank/DDBJ whole genome shotgun (WGS) entry which is preliminary data.</text>
</comment>
<feature type="non-terminal residue" evidence="1">
    <location>
        <position position="1"/>
    </location>
</feature>